<name>A0A179I9Z7_CORDF</name>
<reference evidence="1 2" key="1">
    <citation type="submission" date="2016-03" db="EMBL/GenBank/DDBJ databases">
        <title>Fine-scale spatial genetic structure of a fungal parasite of coffee scale insects.</title>
        <authorList>
            <person name="Jackson D."/>
            <person name="Zemenick K.A."/>
            <person name="Malloure B."/>
            <person name="Quandt C.A."/>
            <person name="James T.Y."/>
        </authorList>
    </citation>
    <scope>NUCLEOTIDE SEQUENCE [LARGE SCALE GENOMIC DNA]</scope>
    <source>
        <strain evidence="1 2">UM487</strain>
    </source>
</reference>
<protein>
    <submittedName>
        <fullName evidence="1">Uncharacterized protein</fullName>
    </submittedName>
</protein>
<dbReference type="OMA" id="GRIECEF"/>
<gene>
    <name evidence="1" type="ORF">LLEC1_02358</name>
</gene>
<dbReference type="EMBL" id="LUKN01002415">
    <property type="protein sequence ID" value="OAQ99104.1"/>
    <property type="molecule type" value="Genomic_DNA"/>
</dbReference>
<sequence>MPLFSKYENGTFRGGKWYCGCDEEAKWLTSSKETSKGERFARCVTDRDCKFFLAEKDEAEARLSKSATVSPASPRTPISQRTVEAMPTPNTCSSSRTLFNIGSRARRVASVSDSPTARRFVDADGDDGDLADFVVRQLKQDGIDLKNSTESVIRYAIGSRIGKYEAAQKNSNDSLALALEKLDKLESAMSG</sequence>
<dbReference type="OrthoDB" id="430051at2759"/>
<evidence type="ECO:0000313" key="1">
    <source>
        <dbReference type="EMBL" id="OAQ99104.1"/>
    </source>
</evidence>
<accession>A0A179I9Z7</accession>
<dbReference type="AlphaFoldDB" id="A0A179I9Z7"/>
<comment type="caution">
    <text evidence="1">The sequence shown here is derived from an EMBL/GenBank/DDBJ whole genome shotgun (WGS) entry which is preliminary data.</text>
</comment>
<organism evidence="1 2">
    <name type="scientific">Cordyceps confragosa</name>
    <name type="common">Lecanicillium lecanii</name>
    <dbReference type="NCBI Taxonomy" id="2714763"/>
    <lineage>
        <taxon>Eukaryota</taxon>
        <taxon>Fungi</taxon>
        <taxon>Dikarya</taxon>
        <taxon>Ascomycota</taxon>
        <taxon>Pezizomycotina</taxon>
        <taxon>Sordariomycetes</taxon>
        <taxon>Hypocreomycetidae</taxon>
        <taxon>Hypocreales</taxon>
        <taxon>Cordycipitaceae</taxon>
        <taxon>Akanthomyces</taxon>
    </lineage>
</organism>
<keyword evidence="2" id="KW-1185">Reference proteome</keyword>
<proteinExistence type="predicted"/>
<dbReference type="Proteomes" id="UP000243081">
    <property type="component" value="Unassembled WGS sequence"/>
</dbReference>
<evidence type="ECO:0000313" key="2">
    <source>
        <dbReference type="Proteomes" id="UP000243081"/>
    </source>
</evidence>